<keyword evidence="3" id="KW-1185">Reference proteome</keyword>
<dbReference type="AlphaFoldDB" id="A0A9P7ZI89"/>
<feature type="transmembrane region" description="Helical" evidence="1">
    <location>
        <begin position="324"/>
        <end position="348"/>
    </location>
</feature>
<dbReference type="OrthoDB" id="73875at2759"/>
<evidence type="ECO:0000313" key="2">
    <source>
        <dbReference type="EMBL" id="KAG9252604.1"/>
    </source>
</evidence>
<dbReference type="RefSeq" id="XP_046116528.1">
    <property type="nucleotide sequence ID" value="XM_046266108.1"/>
</dbReference>
<evidence type="ECO:0000313" key="3">
    <source>
        <dbReference type="Proteomes" id="UP000887229"/>
    </source>
</evidence>
<evidence type="ECO:0000256" key="1">
    <source>
        <dbReference type="SAM" id="Phobius"/>
    </source>
</evidence>
<keyword evidence="1" id="KW-1133">Transmembrane helix</keyword>
<proteinExistence type="predicted"/>
<protein>
    <submittedName>
        <fullName evidence="2">Uncharacterized protein</fullName>
    </submittedName>
</protein>
<dbReference type="Proteomes" id="UP000887229">
    <property type="component" value="Unassembled WGS sequence"/>
</dbReference>
<sequence>MPSVEAGPTDLAALPADTAATRMPTAAIAVKGSPQPYEPDPDDDKPLPACPYTPTTMDEIFNLDFYNELPAHCVPKYMVPVLHNMLETITKRYNEILEDDYDYYFGVYSGYLVDNANAVTHSFIKDTGDDYFDCDIWQQYPCCTNCEYLGVSCDGYVEKCVIESPYDDGVEWHLRDQPCPPDYSKRGMGDDWEQTIFWDFKDDEAKKNFYAAATAEVGAPEDKFKIAERSTIPSHNVPYVDGFEKENVVNPKDIVKKTIENADVLREPMAEAGFQLMVDYYEGDGHDLVDALILPVFMLQESVQYMEVVVKMGKEIKEAEKTALIVNLLSALLIVIGFGGSSLVAAGFSTLGRTLVYLAEAGNTAIGLHAVISVPESAPLLIFGLVMSAFGIRDASKVTQAAKLRRGMKFEEISAFSKEAARMMDSVAAFNKKPAVPQMCRYA</sequence>
<name>A0A9P7ZI89_9HYPO</name>
<comment type="caution">
    <text evidence="2">The sequence shown here is derived from an EMBL/GenBank/DDBJ whole genome shotgun (WGS) entry which is preliminary data.</text>
</comment>
<dbReference type="EMBL" id="MU251261">
    <property type="protein sequence ID" value="KAG9252604.1"/>
    <property type="molecule type" value="Genomic_DNA"/>
</dbReference>
<keyword evidence="1" id="KW-0472">Membrane</keyword>
<reference evidence="2" key="1">
    <citation type="journal article" date="2021" name="IMA Fungus">
        <title>Genomic characterization of three marine fungi, including Emericellopsis atlantica sp. nov. with signatures of a generalist lifestyle and marine biomass degradation.</title>
        <authorList>
            <person name="Hagestad O.C."/>
            <person name="Hou L."/>
            <person name="Andersen J.H."/>
            <person name="Hansen E.H."/>
            <person name="Altermark B."/>
            <person name="Li C."/>
            <person name="Kuhnert E."/>
            <person name="Cox R.J."/>
            <person name="Crous P.W."/>
            <person name="Spatafora J.W."/>
            <person name="Lail K."/>
            <person name="Amirebrahimi M."/>
            <person name="Lipzen A."/>
            <person name="Pangilinan J."/>
            <person name="Andreopoulos W."/>
            <person name="Hayes R.D."/>
            <person name="Ng V."/>
            <person name="Grigoriev I.V."/>
            <person name="Jackson S.A."/>
            <person name="Sutton T.D.S."/>
            <person name="Dobson A.D.W."/>
            <person name="Rama T."/>
        </authorList>
    </citation>
    <scope>NUCLEOTIDE SEQUENCE</scope>
    <source>
        <strain evidence="2">TS7</strain>
    </source>
</reference>
<organism evidence="2 3">
    <name type="scientific">Emericellopsis atlantica</name>
    <dbReference type="NCBI Taxonomy" id="2614577"/>
    <lineage>
        <taxon>Eukaryota</taxon>
        <taxon>Fungi</taxon>
        <taxon>Dikarya</taxon>
        <taxon>Ascomycota</taxon>
        <taxon>Pezizomycotina</taxon>
        <taxon>Sordariomycetes</taxon>
        <taxon>Hypocreomycetidae</taxon>
        <taxon>Hypocreales</taxon>
        <taxon>Bionectriaceae</taxon>
        <taxon>Emericellopsis</taxon>
    </lineage>
</organism>
<keyword evidence="1" id="KW-0812">Transmembrane</keyword>
<dbReference type="GeneID" id="70297011"/>
<accession>A0A9P7ZI89</accession>
<gene>
    <name evidence="2" type="ORF">F5Z01DRAFT_690301</name>
</gene>